<dbReference type="Proteomes" id="UP000204095">
    <property type="component" value="Segment"/>
</dbReference>
<dbReference type="EMBL" id="DQ890022">
    <property type="protein sequence ID" value="ABT15839.1"/>
    <property type="molecule type" value="Genomic_DNA"/>
</dbReference>
<gene>
    <name evidence="1" type="primary">n554L</name>
    <name evidence="1" type="ORF">FR483_n554L</name>
</gene>
<dbReference type="KEGG" id="vg:5470044"/>
<name>A7J7Q8_PBCVF</name>
<organism evidence="1 2">
    <name type="scientific">Paramecium bursaria Chlorella virus FR483</name>
    <name type="common">PBCV-FR483</name>
    <dbReference type="NCBI Taxonomy" id="399781"/>
    <lineage>
        <taxon>Viruses</taxon>
        <taxon>Varidnaviria</taxon>
        <taxon>Bamfordvirae</taxon>
        <taxon>Nucleocytoviricota</taxon>
        <taxon>Megaviricetes</taxon>
        <taxon>Algavirales</taxon>
        <taxon>Phycodnaviridae</taxon>
        <taxon>Chlorovirus</taxon>
        <taxon>Chlorovirus conductrix</taxon>
        <taxon>Paramecium bursaria Chlorella virus A1</taxon>
    </lineage>
</organism>
<reference evidence="1 2" key="1">
    <citation type="journal article" date="2007" name="Virology">
        <title>Sequence and annotation of the 314-kb MT325 and the 321-kb FR483 viruses that infect Chlorella Pbi.</title>
        <authorList>
            <person name="Fitzgerald L.A."/>
            <person name="Graves M.V."/>
            <person name="Li X."/>
            <person name="Feldblyum T."/>
            <person name="Hartigan J."/>
            <person name="Van Etten J.L."/>
        </authorList>
    </citation>
    <scope>NUCLEOTIDE SEQUENCE [LARGE SCALE GENOMIC DNA]</scope>
    <source>
        <strain evidence="1 2">FR483</strain>
    </source>
</reference>
<protein>
    <submittedName>
        <fullName evidence="1">Uncharacterized protein n554L</fullName>
    </submittedName>
</protein>
<accession>A7J7Q8</accession>
<organismHost>
    <name type="scientific">Paramecium bursaria</name>
    <dbReference type="NCBI Taxonomy" id="74790"/>
</organismHost>
<sequence length="217" mass="24148">MVARNFGYITRKLSDLNFLNQVPLECGKEDLTLRWLEAIHHAGNRTLHIIPREKNELLVDEVRDGDVGLRLVQLVSGLEVEQPGLALIRTRLVERSVDELARVFGPPKDLHERLEVLEVLLGIFGCACSETLEILDRPFGTVGSVLLPTLIVRKTVKLIDILTTTCHHDGSGKLLQEPWDGEEAGELGVEEVHNEGGNVGPVNISISHKHDRAITQR</sequence>
<dbReference type="GeneID" id="5470044"/>
<dbReference type="RefSeq" id="YP_001426186.1">
    <property type="nucleotide sequence ID" value="NC_008603.1"/>
</dbReference>
<evidence type="ECO:0000313" key="2">
    <source>
        <dbReference type="Proteomes" id="UP000204095"/>
    </source>
</evidence>
<evidence type="ECO:0000313" key="1">
    <source>
        <dbReference type="EMBL" id="ABT15839.1"/>
    </source>
</evidence>
<proteinExistence type="predicted"/>